<gene>
    <name evidence="3" type="ORF">AVDCRST_MAG94-4470</name>
</gene>
<reference evidence="3" key="1">
    <citation type="submission" date="2020-02" db="EMBL/GenBank/DDBJ databases">
        <authorList>
            <person name="Meier V. D."/>
        </authorList>
    </citation>
    <scope>NUCLEOTIDE SEQUENCE</scope>
    <source>
        <strain evidence="3">AVDCRST_MAG94</strain>
    </source>
</reference>
<accession>A0A6J4N1T5</accession>
<feature type="domain" description="Transposase IS204/IS1001/IS1096/IS1165 DDE" evidence="1">
    <location>
        <begin position="159"/>
        <end position="307"/>
    </location>
</feature>
<organism evidence="3">
    <name type="scientific">uncultured Leptolyngbya sp</name>
    <dbReference type="NCBI Taxonomy" id="332963"/>
    <lineage>
        <taxon>Bacteria</taxon>
        <taxon>Bacillati</taxon>
        <taxon>Cyanobacteriota</taxon>
        <taxon>Cyanophyceae</taxon>
        <taxon>Leptolyngbyales</taxon>
        <taxon>Leptolyngbyaceae</taxon>
        <taxon>Leptolyngbya group</taxon>
        <taxon>Leptolyngbya</taxon>
        <taxon>environmental samples</taxon>
    </lineage>
</organism>
<dbReference type="InterPro" id="IPR002560">
    <property type="entry name" value="Transposase_DDE"/>
</dbReference>
<dbReference type="PANTHER" id="PTHR33498">
    <property type="entry name" value="TRANSPOSASE FOR INSERTION SEQUENCE ELEMENT IS1557"/>
    <property type="match status" value="1"/>
</dbReference>
<feature type="domain" description="Transposase IS204/IS1001/IS1096/IS1165 DDE" evidence="1">
    <location>
        <begin position="426"/>
        <end position="541"/>
    </location>
</feature>
<dbReference type="InterPro" id="IPR029261">
    <property type="entry name" value="Transposase_Znf"/>
</dbReference>
<dbReference type="Gene3D" id="1.10.10.60">
    <property type="entry name" value="Homeodomain-like"/>
    <property type="match status" value="1"/>
</dbReference>
<feature type="domain" description="Transposase IS204/IS1001/IS1096/IS1165 zinc-finger" evidence="2">
    <location>
        <begin position="39"/>
        <end position="80"/>
    </location>
</feature>
<dbReference type="EMBL" id="CADCTY010001534">
    <property type="protein sequence ID" value="CAA9375015.1"/>
    <property type="molecule type" value="Genomic_DNA"/>
</dbReference>
<dbReference type="PANTHER" id="PTHR33498:SF1">
    <property type="entry name" value="TRANSPOSASE FOR INSERTION SEQUENCE ELEMENT IS1557"/>
    <property type="match status" value="1"/>
</dbReference>
<evidence type="ECO:0000259" key="1">
    <source>
        <dbReference type="Pfam" id="PF01610"/>
    </source>
</evidence>
<dbReference type="Pfam" id="PF01610">
    <property type="entry name" value="DDE_Tnp_ISL3"/>
    <property type="match status" value="2"/>
</dbReference>
<proteinExistence type="predicted"/>
<protein>
    <submittedName>
        <fullName evidence="3">Mobile element protein</fullName>
    </submittedName>
</protein>
<dbReference type="InterPro" id="IPR047951">
    <property type="entry name" value="Transpos_ISL3"/>
</dbReference>
<sequence>MELLQSFLPDSQQLRLESWQLDRTNTQLQMTVASTQKLAQCPVCSGLSRRVHSRYERTLQDLTLAQYSLTLQVQVRKFFCVKAACNRRIFTERLPAVAVPWSRKTVRLVQRLQSIGLALGGAAGAPLVQQLGYQACDSTLLNHLKRLPLPHFEVPKLWGVDNFAFRKGRQYGTILVALERRRPIALLGDRKAETLAKWLLDHPGVEVLSRDRSKSYRSGMTQGAPHAMQVADRFHLVQNLTETLEKVFSKYHPELKAIEQQHCPTMTAPKVAVVRAKPTATVAAQTQFQATHQRRVDQQQQIKRLYEQHWSQVAIAQTVGVSNRTVQRYLKLPDFPVIQPHRKSFGRSVLDPHKSRFLEWWNGGIRQPRLLVSLLQQHGYEGSTRTVTRYISQLHSAQGLPTKVGCSPQSSVKVCDPQTLPLTPRRVSYLVVKRQENRNREEQDLVEKLKTQHRDLATAIELADEFLQLLRQRQGGAFEAWLLKVMKSAFKPFQAFAEGLLDDYDAVKASITSSVSNGVVEGLNNRLKMLKRQMYGRAGLELLNKRFIVPAR</sequence>
<dbReference type="NCBIfam" id="NF033550">
    <property type="entry name" value="transpos_ISL3"/>
    <property type="match status" value="1"/>
</dbReference>
<name>A0A6J4N1T5_9CYAN</name>
<evidence type="ECO:0000259" key="2">
    <source>
        <dbReference type="Pfam" id="PF14690"/>
    </source>
</evidence>
<evidence type="ECO:0000313" key="3">
    <source>
        <dbReference type="EMBL" id="CAA9375015.1"/>
    </source>
</evidence>
<dbReference type="Pfam" id="PF14690">
    <property type="entry name" value="Zn_ribbon_ISL3"/>
    <property type="match status" value="1"/>
</dbReference>
<dbReference type="AlphaFoldDB" id="A0A6J4N1T5"/>